<dbReference type="FunCoup" id="A0A200PM42">
    <property type="interactions" value="2430"/>
</dbReference>
<dbReference type="InterPro" id="IPR001680">
    <property type="entry name" value="WD40_rpt"/>
</dbReference>
<evidence type="ECO:0000313" key="11">
    <source>
        <dbReference type="EMBL" id="OUZ99283.1"/>
    </source>
</evidence>
<comment type="caution">
    <text evidence="11">The sequence shown here is derived from an EMBL/GenBank/DDBJ whole genome shotgun (WGS) entry which is preliminary data.</text>
</comment>
<evidence type="ECO:0000256" key="1">
    <source>
        <dbReference type="ARBA" id="ARBA00004906"/>
    </source>
</evidence>
<evidence type="ECO:0000259" key="10">
    <source>
        <dbReference type="Pfam" id="PF24807"/>
    </source>
</evidence>
<dbReference type="GO" id="GO:0010997">
    <property type="term" value="F:anaphase-promoting complex binding"/>
    <property type="evidence" value="ECO:0007669"/>
    <property type="project" value="InterPro"/>
</dbReference>
<dbReference type="Pfam" id="PF24807">
    <property type="entry name" value="WD40_CDC20-Fz"/>
    <property type="match status" value="1"/>
</dbReference>
<accession>A0A200PM42</accession>
<feature type="repeat" description="WD" evidence="8">
    <location>
        <begin position="418"/>
        <end position="451"/>
    </location>
</feature>
<dbReference type="GO" id="GO:1905786">
    <property type="term" value="P:positive regulation of anaphase-promoting complex-dependent catabolic process"/>
    <property type="evidence" value="ECO:0007669"/>
    <property type="project" value="TreeGrafter"/>
</dbReference>
<dbReference type="PROSITE" id="PS50082">
    <property type="entry name" value="WD_REPEATS_2"/>
    <property type="match status" value="3"/>
</dbReference>
<dbReference type="Proteomes" id="UP000195402">
    <property type="component" value="Unassembled WGS sequence"/>
</dbReference>
<evidence type="ECO:0000256" key="2">
    <source>
        <dbReference type="ARBA" id="ARBA00006445"/>
    </source>
</evidence>
<evidence type="ECO:0000256" key="3">
    <source>
        <dbReference type="ARBA" id="ARBA00022574"/>
    </source>
</evidence>
<dbReference type="OMA" id="QADCIDT"/>
<evidence type="ECO:0000256" key="9">
    <source>
        <dbReference type="SAM" id="MobiDB-lite"/>
    </source>
</evidence>
<feature type="repeat" description="WD" evidence="8">
    <location>
        <begin position="288"/>
        <end position="329"/>
    </location>
</feature>
<keyword evidence="3 8" id="KW-0853">WD repeat</keyword>
<sequence>MDSSNNGRKTGLNLPAGMSGSSLHLDAFSTSSFRSTSNLSSPSKATCSDRFIPCRSSSRLHTFGLIEKASPVKEGGNEAYSRLLKSELFGTDFGSPSLAGGGPASPMSPSTNMLRFKTDHSTPSSPYSPTVLGHDLGGYSEASTPPKQTRKVPKAPHKVLDAPSLQDDFYLNLVDWSSQNVLAVGLGTCVYLWTASTSKVTKLCDLGPNDGVCSVQWTREGSFLSIGTSLGQVQVWDGTQCKRVRTMAGHQTRTGVLAWSSRILSSGSRDRNILQHDLRVSNDFISKLAGHKSEVCGLKWSHDDKELASGGNDNQLLVWNQHSQQPILKLTEHTAAVKAIAWSPHQNGLLASGGGTADRCIRFWNTTNGKQLNSVDTGSQVCNLAWSKNVNELVSTHGYSQNQIMVWKYPSMGKVATLTGHSLRVLYLAMSPDGQTIVTGAGDETLRFWNVFPSMRTQAHVRDTKVWSLGRTHIR</sequence>
<dbReference type="SUPFAM" id="SSF50978">
    <property type="entry name" value="WD40 repeat-like"/>
    <property type="match status" value="1"/>
</dbReference>
<dbReference type="GO" id="GO:0031145">
    <property type="term" value="P:anaphase-promoting complex-dependent catabolic process"/>
    <property type="evidence" value="ECO:0007669"/>
    <property type="project" value="TreeGrafter"/>
</dbReference>
<proteinExistence type="inferred from homology"/>
<dbReference type="FunFam" id="2.130.10.10:FF:000025">
    <property type="entry name" value="FIZZY-related 2 isoform 1"/>
    <property type="match status" value="1"/>
</dbReference>
<keyword evidence="7" id="KW-0131">Cell cycle</keyword>
<feature type="repeat" description="WD" evidence="8">
    <location>
        <begin position="330"/>
        <end position="374"/>
    </location>
</feature>
<dbReference type="InParanoid" id="A0A200PM42"/>
<dbReference type="STRING" id="56857.A0A200PM42"/>
<evidence type="ECO:0000313" key="12">
    <source>
        <dbReference type="Proteomes" id="UP000195402"/>
    </source>
</evidence>
<keyword evidence="5" id="KW-0677">Repeat</keyword>
<dbReference type="AlphaFoldDB" id="A0A200PM42"/>
<dbReference type="CDD" id="cd00200">
    <property type="entry name" value="WD40"/>
    <property type="match status" value="1"/>
</dbReference>
<keyword evidence="12" id="KW-1185">Reference proteome</keyword>
<evidence type="ECO:0000256" key="6">
    <source>
        <dbReference type="ARBA" id="ARBA00022776"/>
    </source>
</evidence>
<dbReference type="InterPro" id="IPR019775">
    <property type="entry name" value="WD40_repeat_CS"/>
</dbReference>
<dbReference type="InterPro" id="IPR015943">
    <property type="entry name" value="WD40/YVTN_repeat-like_dom_sf"/>
</dbReference>
<keyword evidence="4" id="KW-0132">Cell division</keyword>
<dbReference type="Gene3D" id="2.130.10.10">
    <property type="entry name" value="YVTN repeat-like/Quinoprotein amine dehydrogenase"/>
    <property type="match status" value="1"/>
</dbReference>
<dbReference type="PANTHER" id="PTHR19918">
    <property type="entry name" value="CELL DIVISION CYCLE 20 CDC20 FIZZY -RELATED"/>
    <property type="match status" value="1"/>
</dbReference>
<evidence type="ECO:0000256" key="4">
    <source>
        <dbReference type="ARBA" id="ARBA00022618"/>
    </source>
</evidence>
<name>A0A200PM42_MACCD</name>
<dbReference type="OrthoDB" id="10263272at2759"/>
<organism evidence="11 12">
    <name type="scientific">Macleaya cordata</name>
    <name type="common">Five-seeded plume-poppy</name>
    <name type="synonym">Bocconia cordata</name>
    <dbReference type="NCBI Taxonomy" id="56857"/>
    <lineage>
        <taxon>Eukaryota</taxon>
        <taxon>Viridiplantae</taxon>
        <taxon>Streptophyta</taxon>
        <taxon>Embryophyta</taxon>
        <taxon>Tracheophyta</taxon>
        <taxon>Spermatophyta</taxon>
        <taxon>Magnoliopsida</taxon>
        <taxon>Ranunculales</taxon>
        <taxon>Papaveraceae</taxon>
        <taxon>Papaveroideae</taxon>
        <taxon>Macleaya</taxon>
    </lineage>
</organism>
<dbReference type="GO" id="GO:1990757">
    <property type="term" value="F:ubiquitin ligase activator activity"/>
    <property type="evidence" value="ECO:0007669"/>
    <property type="project" value="TreeGrafter"/>
</dbReference>
<dbReference type="PANTHER" id="PTHR19918:SF36">
    <property type="entry name" value="PROTEIN FIZZY-RELATED 3"/>
    <property type="match status" value="1"/>
</dbReference>
<dbReference type="InterPro" id="IPR036322">
    <property type="entry name" value="WD40_repeat_dom_sf"/>
</dbReference>
<keyword evidence="6" id="KW-0498">Mitosis</keyword>
<evidence type="ECO:0000256" key="5">
    <source>
        <dbReference type="ARBA" id="ARBA00022737"/>
    </source>
</evidence>
<dbReference type="EMBL" id="MVGT01004513">
    <property type="protein sequence ID" value="OUZ99283.1"/>
    <property type="molecule type" value="Genomic_DNA"/>
</dbReference>
<dbReference type="InterPro" id="IPR033010">
    <property type="entry name" value="Cdc20/Fizzy"/>
</dbReference>
<reference evidence="11 12" key="1">
    <citation type="journal article" date="2017" name="Mol. Plant">
        <title>The Genome of Medicinal Plant Macleaya cordata Provides New Insights into Benzylisoquinoline Alkaloids Metabolism.</title>
        <authorList>
            <person name="Liu X."/>
            <person name="Liu Y."/>
            <person name="Huang P."/>
            <person name="Ma Y."/>
            <person name="Qing Z."/>
            <person name="Tang Q."/>
            <person name="Cao H."/>
            <person name="Cheng P."/>
            <person name="Zheng Y."/>
            <person name="Yuan Z."/>
            <person name="Zhou Y."/>
            <person name="Liu J."/>
            <person name="Tang Z."/>
            <person name="Zhuo Y."/>
            <person name="Zhang Y."/>
            <person name="Yu L."/>
            <person name="Huang J."/>
            <person name="Yang P."/>
            <person name="Peng Q."/>
            <person name="Zhang J."/>
            <person name="Jiang W."/>
            <person name="Zhang Z."/>
            <person name="Lin K."/>
            <person name="Ro D.K."/>
            <person name="Chen X."/>
            <person name="Xiong X."/>
            <person name="Shang Y."/>
            <person name="Huang S."/>
            <person name="Zeng J."/>
        </authorList>
    </citation>
    <scope>NUCLEOTIDE SEQUENCE [LARGE SCALE GENOMIC DNA]</scope>
    <source>
        <strain evidence="12">cv. BLH2017</strain>
        <tissue evidence="11">Root</tissue>
    </source>
</reference>
<dbReference type="GO" id="GO:0051301">
    <property type="term" value="P:cell division"/>
    <property type="evidence" value="ECO:0007669"/>
    <property type="project" value="UniProtKB-KW"/>
</dbReference>
<comment type="pathway">
    <text evidence="1">Protein modification; protein ubiquitination.</text>
</comment>
<gene>
    <name evidence="11" type="ORF">BVC80_1503g14</name>
</gene>
<feature type="domain" description="CDC20/Fizzy WD40" evidence="10">
    <location>
        <begin position="160"/>
        <end position="449"/>
    </location>
</feature>
<evidence type="ECO:0000256" key="8">
    <source>
        <dbReference type="PROSITE-ProRule" id="PRU00221"/>
    </source>
</evidence>
<evidence type="ECO:0000256" key="7">
    <source>
        <dbReference type="ARBA" id="ARBA00023306"/>
    </source>
</evidence>
<feature type="region of interest" description="Disordered" evidence="9">
    <location>
        <begin position="118"/>
        <end position="156"/>
    </location>
</feature>
<protein>
    <submittedName>
        <fullName evidence="11">WD40 repeat</fullName>
    </submittedName>
</protein>
<dbReference type="GO" id="GO:0005680">
    <property type="term" value="C:anaphase-promoting complex"/>
    <property type="evidence" value="ECO:0007669"/>
    <property type="project" value="TreeGrafter"/>
</dbReference>
<dbReference type="PROSITE" id="PS50294">
    <property type="entry name" value="WD_REPEATS_REGION"/>
    <property type="match status" value="2"/>
</dbReference>
<dbReference type="PROSITE" id="PS00678">
    <property type="entry name" value="WD_REPEATS_1"/>
    <property type="match status" value="2"/>
</dbReference>
<dbReference type="InterPro" id="IPR056150">
    <property type="entry name" value="WD40_CDC20-Fz"/>
</dbReference>
<comment type="similarity">
    <text evidence="2">Belongs to the WD repeat CDC20/Fizzy family.</text>
</comment>
<dbReference type="SMART" id="SM00320">
    <property type="entry name" value="WD40"/>
    <property type="match status" value="6"/>
</dbReference>